<dbReference type="Pfam" id="PF07228">
    <property type="entry name" value="SpoIIE"/>
    <property type="match status" value="1"/>
</dbReference>
<dbReference type="Proteomes" id="UP000247498">
    <property type="component" value="Unassembled WGS sequence"/>
</dbReference>
<evidence type="ECO:0000256" key="1">
    <source>
        <dbReference type="PROSITE-ProRule" id="PRU00152"/>
    </source>
</evidence>
<comment type="caution">
    <text evidence="5">The sequence shown here is derived from an EMBL/GenBank/DDBJ whole genome shotgun (WGS) entry which is preliminary data.</text>
</comment>
<accession>A0A2V0P034</accession>
<comment type="caution">
    <text evidence="1">Lacks conserved residue(s) required for the propagation of feature annotation.</text>
</comment>
<dbReference type="EMBL" id="BDRX01000036">
    <property type="protein sequence ID" value="GBF92939.1"/>
    <property type="molecule type" value="Genomic_DNA"/>
</dbReference>
<dbReference type="GO" id="GO:0004722">
    <property type="term" value="F:protein serine/threonine phosphatase activity"/>
    <property type="evidence" value="ECO:0007669"/>
    <property type="project" value="UniProtKB-EC"/>
</dbReference>
<keyword evidence="2" id="KW-0479">Metal-binding</keyword>
<reference evidence="5 6" key="1">
    <citation type="journal article" date="2018" name="Sci. Rep.">
        <title>Raphidocelis subcapitata (=Pseudokirchneriella subcapitata) provides an insight into genome evolution and environmental adaptations in the Sphaeropleales.</title>
        <authorList>
            <person name="Suzuki S."/>
            <person name="Yamaguchi H."/>
            <person name="Nakajima N."/>
            <person name="Kawachi M."/>
        </authorList>
    </citation>
    <scope>NUCLEOTIDE SEQUENCE [LARGE SCALE GENOMIC DNA]</scope>
    <source>
        <strain evidence="5 6">NIES-35</strain>
    </source>
</reference>
<dbReference type="SUPFAM" id="SSF81606">
    <property type="entry name" value="PP2C-like"/>
    <property type="match status" value="1"/>
</dbReference>
<dbReference type="InterPro" id="IPR001024">
    <property type="entry name" value="PLAT/LH2_dom"/>
</dbReference>
<sequence>MVSLAGCADAVGEPATDQWRINVLTGNVRGAGTTLPAYVQLIGANGTSEKILIGAEEGLARGSSLTFEAAAPKDIGELRRCFVARAKSGYTNTGDGWFLELIEALGPHGEVFQFPCHGWFGHSDCGDYVGALERNLIPVKADHKLPAHEICGDPVSVQAAGIAFPHPDKVTQGQGRGVNKQHFGWAGEDAYFYCTGRSNSIFGMGVADGVYAWKDVGIDSGAMSRSLMETAQHMVQAGCEDVLKVLQVAARYVQSEGVMGSSTMCVLTINLAVGRLQAATLGDSGIFVLGRKPNSGRLEVKFRTPQQEHEFGRPYQLGHFPHANTPDDADLATFVVQAGDVIVAGSDGLLDNLSELELTEEVDRALRAGARAPGIVQRVAKAAFDASIDRKRTTPYSRAATEAFDMVYSGGKKDDISVVVCLVN</sequence>
<dbReference type="SMART" id="SM00308">
    <property type="entry name" value="LH2"/>
    <property type="match status" value="1"/>
</dbReference>
<dbReference type="InterPro" id="IPR036392">
    <property type="entry name" value="PLAT/LH2_dom_sf"/>
</dbReference>
<comment type="cofactor">
    <cofactor evidence="2">
        <name>Mn(2+)</name>
        <dbReference type="ChEBI" id="CHEBI:29035"/>
    </cofactor>
</comment>
<dbReference type="STRING" id="307507.A0A2V0P034"/>
<organism evidence="5 6">
    <name type="scientific">Raphidocelis subcapitata</name>
    <dbReference type="NCBI Taxonomy" id="307507"/>
    <lineage>
        <taxon>Eukaryota</taxon>
        <taxon>Viridiplantae</taxon>
        <taxon>Chlorophyta</taxon>
        <taxon>core chlorophytes</taxon>
        <taxon>Chlorophyceae</taxon>
        <taxon>CS clade</taxon>
        <taxon>Sphaeropleales</taxon>
        <taxon>Selenastraceae</taxon>
        <taxon>Raphidocelis</taxon>
    </lineage>
</organism>
<evidence type="ECO:0000313" key="5">
    <source>
        <dbReference type="EMBL" id="GBF92939.1"/>
    </source>
</evidence>
<dbReference type="Pfam" id="PF01477">
    <property type="entry name" value="PLAT"/>
    <property type="match status" value="1"/>
</dbReference>
<dbReference type="EC" id="3.1.3.16" evidence="2"/>
<dbReference type="Gene3D" id="3.60.40.10">
    <property type="entry name" value="PPM-type phosphatase domain"/>
    <property type="match status" value="1"/>
</dbReference>
<evidence type="ECO:0000259" key="3">
    <source>
        <dbReference type="PROSITE" id="PS50095"/>
    </source>
</evidence>
<dbReference type="GO" id="GO:0046872">
    <property type="term" value="F:metal ion binding"/>
    <property type="evidence" value="ECO:0007669"/>
    <property type="project" value="UniProtKB-UniRule"/>
</dbReference>
<proteinExistence type="inferred from homology"/>
<comment type="catalytic activity">
    <reaction evidence="2">
        <text>O-phospho-L-seryl-[protein] + H2O = L-seryl-[protein] + phosphate</text>
        <dbReference type="Rhea" id="RHEA:20629"/>
        <dbReference type="Rhea" id="RHEA-COMP:9863"/>
        <dbReference type="Rhea" id="RHEA-COMP:11604"/>
        <dbReference type="ChEBI" id="CHEBI:15377"/>
        <dbReference type="ChEBI" id="CHEBI:29999"/>
        <dbReference type="ChEBI" id="CHEBI:43474"/>
        <dbReference type="ChEBI" id="CHEBI:83421"/>
        <dbReference type="EC" id="3.1.3.16"/>
    </reaction>
</comment>
<dbReference type="InterPro" id="IPR039123">
    <property type="entry name" value="PPTC7"/>
</dbReference>
<keyword evidence="2" id="KW-0378">Hydrolase</keyword>
<dbReference type="PANTHER" id="PTHR12320">
    <property type="entry name" value="PROTEIN PHOSPHATASE 2C"/>
    <property type="match status" value="1"/>
</dbReference>
<protein>
    <recommendedName>
        <fullName evidence="2">Protein phosphatase</fullName>
        <ecNumber evidence="2">3.1.3.16</ecNumber>
    </recommendedName>
</protein>
<dbReference type="SMART" id="SM00331">
    <property type="entry name" value="PP2C_SIG"/>
    <property type="match status" value="1"/>
</dbReference>
<dbReference type="InterPro" id="IPR001932">
    <property type="entry name" value="PPM-type_phosphatase-like_dom"/>
</dbReference>
<feature type="domain" description="PLAT" evidence="3">
    <location>
        <begin position="17"/>
        <end position="134"/>
    </location>
</feature>
<dbReference type="OrthoDB" id="60843at2759"/>
<comment type="cofactor">
    <cofactor evidence="2">
        <name>Mg(2+)</name>
        <dbReference type="ChEBI" id="CHEBI:18420"/>
    </cofactor>
</comment>
<dbReference type="SUPFAM" id="SSF49723">
    <property type="entry name" value="Lipase/lipooxygenase domain (PLAT/LH2 domain)"/>
    <property type="match status" value="1"/>
</dbReference>
<dbReference type="PROSITE" id="PS51746">
    <property type="entry name" value="PPM_2"/>
    <property type="match status" value="1"/>
</dbReference>
<evidence type="ECO:0000313" key="6">
    <source>
        <dbReference type="Proteomes" id="UP000247498"/>
    </source>
</evidence>
<evidence type="ECO:0000256" key="2">
    <source>
        <dbReference type="RuleBase" id="RU366020"/>
    </source>
</evidence>
<evidence type="ECO:0000259" key="4">
    <source>
        <dbReference type="PROSITE" id="PS51746"/>
    </source>
</evidence>
<keyword evidence="2" id="KW-0460">Magnesium</keyword>
<dbReference type="AlphaFoldDB" id="A0A2V0P034"/>
<keyword evidence="2" id="KW-0904">Protein phosphatase</keyword>
<comment type="catalytic activity">
    <reaction evidence="2">
        <text>O-phospho-L-threonyl-[protein] + H2O = L-threonyl-[protein] + phosphate</text>
        <dbReference type="Rhea" id="RHEA:47004"/>
        <dbReference type="Rhea" id="RHEA-COMP:11060"/>
        <dbReference type="Rhea" id="RHEA-COMP:11605"/>
        <dbReference type="ChEBI" id="CHEBI:15377"/>
        <dbReference type="ChEBI" id="CHEBI:30013"/>
        <dbReference type="ChEBI" id="CHEBI:43474"/>
        <dbReference type="ChEBI" id="CHEBI:61977"/>
        <dbReference type="EC" id="3.1.3.16"/>
    </reaction>
</comment>
<dbReference type="InParanoid" id="A0A2V0P034"/>
<keyword evidence="2" id="KW-0464">Manganese</keyword>
<dbReference type="PROSITE" id="PS50095">
    <property type="entry name" value="PLAT"/>
    <property type="match status" value="1"/>
</dbReference>
<feature type="domain" description="PPM-type phosphatase" evidence="4">
    <location>
        <begin position="173"/>
        <end position="423"/>
    </location>
</feature>
<gene>
    <name evidence="5" type="ORF">Rsub_05775</name>
</gene>
<keyword evidence="6" id="KW-1185">Reference proteome</keyword>
<dbReference type="PANTHER" id="PTHR12320:SF1">
    <property type="entry name" value="PROTEIN PHOSPHATASE PTC7 HOMOLOG"/>
    <property type="match status" value="1"/>
</dbReference>
<comment type="similarity">
    <text evidence="2">Belongs to the PP2C family.</text>
</comment>
<name>A0A2V0P034_9CHLO</name>
<dbReference type="Gene3D" id="2.60.60.20">
    <property type="entry name" value="PLAT/LH2 domain"/>
    <property type="match status" value="1"/>
</dbReference>
<dbReference type="InterPro" id="IPR036457">
    <property type="entry name" value="PPM-type-like_dom_sf"/>
</dbReference>